<evidence type="ECO:0000313" key="2">
    <source>
        <dbReference type="EMBL" id="MFD1891271.1"/>
    </source>
</evidence>
<accession>A0ABW4RYJ1</accession>
<comment type="caution">
    <text evidence="2">The sequence shown here is derived from an EMBL/GenBank/DDBJ whole genome shotgun (WGS) entry which is preliminary data.</text>
</comment>
<evidence type="ECO:0000313" key="3">
    <source>
        <dbReference type="Proteomes" id="UP001597326"/>
    </source>
</evidence>
<dbReference type="CDD" id="cd06587">
    <property type="entry name" value="VOC"/>
    <property type="match status" value="1"/>
</dbReference>
<feature type="domain" description="VOC" evidence="1">
    <location>
        <begin position="6"/>
        <end position="122"/>
    </location>
</feature>
<dbReference type="EMBL" id="JBHUFZ010000032">
    <property type="protein sequence ID" value="MFD1891271.1"/>
    <property type="molecule type" value="Genomic_DNA"/>
</dbReference>
<dbReference type="Proteomes" id="UP001597326">
    <property type="component" value="Unassembled WGS sequence"/>
</dbReference>
<dbReference type="PANTHER" id="PTHR35908">
    <property type="entry name" value="HYPOTHETICAL FUSION PROTEIN"/>
    <property type="match status" value="1"/>
</dbReference>
<dbReference type="InterPro" id="IPR037523">
    <property type="entry name" value="VOC_core"/>
</dbReference>
<dbReference type="PANTHER" id="PTHR35908:SF1">
    <property type="entry name" value="CONSERVED PROTEIN"/>
    <property type="match status" value="1"/>
</dbReference>
<protein>
    <submittedName>
        <fullName evidence="2">VOC family protein</fullName>
    </submittedName>
</protein>
<dbReference type="SUPFAM" id="SSF54593">
    <property type="entry name" value="Glyoxalase/Bleomycin resistance protein/Dihydroxybiphenyl dioxygenase"/>
    <property type="match status" value="1"/>
</dbReference>
<name>A0ABW4RYJ1_9ACTN</name>
<keyword evidence="3" id="KW-1185">Reference proteome</keyword>
<dbReference type="InterPro" id="IPR041581">
    <property type="entry name" value="Glyoxalase_6"/>
</dbReference>
<evidence type="ECO:0000259" key="1">
    <source>
        <dbReference type="PROSITE" id="PS51819"/>
    </source>
</evidence>
<dbReference type="RefSeq" id="WP_343875570.1">
    <property type="nucleotide sequence ID" value="NZ_BAAAIX010000033.1"/>
</dbReference>
<sequence length="124" mass="13888">MSSPIRLASITLDCEDASTLADFWRQLLELEVEYAAEDGSAFALRGEGFMLSCVQVDGYRPPAWPAERPEQQMHLDLYADDLDHAARRAVELGGRVPEEQPQPDQWLVLLDPAGHPFCFMPPFG</sequence>
<dbReference type="Pfam" id="PF18029">
    <property type="entry name" value="Glyoxalase_6"/>
    <property type="match status" value="1"/>
</dbReference>
<proteinExistence type="predicted"/>
<dbReference type="InterPro" id="IPR029068">
    <property type="entry name" value="Glyas_Bleomycin-R_OHBP_Dase"/>
</dbReference>
<dbReference type="Gene3D" id="3.10.180.10">
    <property type="entry name" value="2,3-Dihydroxybiphenyl 1,2-Dioxygenase, domain 1"/>
    <property type="match status" value="1"/>
</dbReference>
<organism evidence="2 3">
    <name type="scientific">Luteococcus peritonei</name>
    <dbReference type="NCBI Taxonomy" id="88874"/>
    <lineage>
        <taxon>Bacteria</taxon>
        <taxon>Bacillati</taxon>
        <taxon>Actinomycetota</taxon>
        <taxon>Actinomycetes</taxon>
        <taxon>Propionibacteriales</taxon>
        <taxon>Propionibacteriaceae</taxon>
        <taxon>Luteococcus</taxon>
    </lineage>
</organism>
<dbReference type="PROSITE" id="PS51819">
    <property type="entry name" value="VOC"/>
    <property type="match status" value="1"/>
</dbReference>
<gene>
    <name evidence="2" type="ORF">ACFSCS_13925</name>
</gene>
<reference evidence="3" key="1">
    <citation type="journal article" date="2019" name="Int. J. Syst. Evol. Microbiol.">
        <title>The Global Catalogue of Microorganisms (GCM) 10K type strain sequencing project: providing services to taxonomists for standard genome sequencing and annotation.</title>
        <authorList>
            <consortium name="The Broad Institute Genomics Platform"/>
            <consortium name="The Broad Institute Genome Sequencing Center for Infectious Disease"/>
            <person name="Wu L."/>
            <person name="Ma J."/>
        </authorList>
    </citation>
    <scope>NUCLEOTIDE SEQUENCE [LARGE SCALE GENOMIC DNA]</scope>
    <source>
        <strain evidence="3">CAIM 431</strain>
    </source>
</reference>